<evidence type="ECO:0000259" key="2">
    <source>
        <dbReference type="Pfam" id="PF04149"/>
    </source>
</evidence>
<protein>
    <submittedName>
        <fullName evidence="3">DUF397 domain-containing protein</fullName>
    </submittedName>
</protein>
<dbReference type="KEGG" id="ssyi:EKG83_07900"/>
<dbReference type="InterPro" id="IPR007278">
    <property type="entry name" value="DUF397"/>
</dbReference>
<dbReference type="EMBL" id="CP034550">
    <property type="protein sequence ID" value="QFZ17408.1"/>
    <property type="molecule type" value="Genomic_DNA"/>
</dbReference>
<feature type="compositionally biased region" description="Basic and acidic residues" evidence="1">
    <location>
        <begin position="92"/>
        <end position="106"/>
    </location>
</feature>
<proteinExistence type="predicted"/>
<evidence type="ECO:0000313" key="4">
    <source>
        <dbReference type="Proteomes" id="UP000325787"/>
    </source>
</evidence>
<dbReference type="AlphaFoldDB" id="A0A5Q0GTR9"/>
<feature type="region of interest" description="Disordered" evidence="1">
    <location>
        <begin position="1"/>
        <end position="66"/>
    </location>
</feature>
<dbReference type="Pfam" id="PF04149">
    <property type="entry name" value="DUF397"/>
    <property type="match status" value="1"/>
</dbReference>
<evidence type="ECO:0000256" key="1">
    <source>
        <dbReference type="SAM" id="MobiDB-lite"/>
    </source>
</evidence>
<feature type="domain" description="DUF397" evidence="2">
    <location>
        <begin position="34"/>
        <end position="90"/>
    </location>
</feature>
<keyword evidence="4" id="KW-1185">Reference proteome</keyword>
<dbReference type="Proteomes" id="UP000325787">
    <property type="component" value="Chromosome"/>
</dbReference>
<dbReference type="RefSeq" id="WP_084715893.1">
    <property type="nucleotide sequence ID" value="NZ_JNYO01000002.1"/>
</dbReference>
<gene>
    <name evidence="3" type="ORF">EKG83_07900</name>
</gene>
<name>A0A5Q0GTR9_SACSY</name>
<reference evidence="4" key="1">
    <citation type="journal article" date="2021" name="Curr. Microbiol.">
        <title>Complete genome of nocamycin-producing strain Saccharothrix syringae NRRL B-16468 reveals the biosynthetic potential for secondary metabolites.</title>
        <authorList>
            <person name="Mo X."/>
            <person name="Yang S."/>
        </authorList>
    </citation>
    <scope>NUCLEOTIDE SEQUENCE [LARGE SCALE GENOMIC DNA]</scope>
    <source>
        <strain evidence="4">ATCC 51364 / DSM 43886 / JCM 6844 / KCTC 9398 / NBRC 14523 / NRRL B-16468 / INA 2240</strain>
    </source>
</reference>
<sequence length="116" mass="12853">MARSRRCSHQHDRRGIKPGERRMSRDDAALEGVRWRTSSHGDGGRDAEGLEIGAPADPGSDDRRFARDAKDRAGGHLTFPARSFAAFVKSQRGSDRWQRGTSRAERCPVAGPRLRG</sequence>
<evidence type="ECO:0000313" key="3">
    <source>
        <dbReference type="EMBL" id="QFZ17408.1"/>
    </source>
</evidence>
<feature type="region of interest" description="Disordered" evidence="1">
    <location>
        <begin position="89"/>
        <end position="116"/>
    </location>
</feature>
<organism evidence="3 4">
    <name type="scientific">Saccharothrix syringae</name>
    <name type="common">Nocardiopsis syringae</name>
    <dbReference type="NCBI Taxonomy" id="103733"/>
    <lineage>
        <taxon>Bacteria</taxon>
        <taxon>Bacillati</taxon>
        <taxon>Actinomycetota</taxon>
        <taxon>Actinomycetes</taxon>
        <taxon>Pseudonocardiales</taxon>
        <taxon>Pseudonocardiaceae</taxon>
        <taxon>Saccharothrix</taxon>
    </lineage>
</organism>
<feature type="compositionally biased region" description="Basic and acidic residues" evidence="1">
    <location>
        <begin position="9"/>
        <end position="28"/>
    </location>
</feature>
<accession>A0A5Q0GTR9</accession>